<dbReference type="EMBL" id="REFJ01000005">
    <property type="protein sequence ID" value="RMA78738.1"/>
    <property type="molecule type" value="Genomic_DNA"/>
</dbReference>
<name>A0A3M0A7F5_9GAMM</name>
<dbReference type="InterPro" id="IPR010710">
    <property type="entry name" value="DUF1289"/>
</dbReference>
<dbReference type="PANTHER" id="PTHR35175">
    <property type="entry name" value="DUF1289 DOMAIN-CONTAINING PROTEIN"/>
    <property type="match status" value="1"/>
</dbReference>
<gene>
    <name evidence="1" type="ORF">DFR27_2076</name>
</gene>
<reference evidence="1 2" key="1">
    <citation type="submission" date="2018-10" db="EMBL/GenBank/DDBJ databases">
        <title>Genomic Encyclopedia of Type Strains, Phase IV (KMG-IV): sequencing the most valuable type-strain genomes for metagenomic binning, comparative biology and taxonomic classification.</title>
        <authorList>
            <person name="Goeker M."/>
        </authorList>
    </citation>
    <scope>NUCLEOTIDE SEQUENCE [LARGE SCALE GENOMIC DNA]</scope>
    <source>
        <strain evidence="1 2">DSM 25080</strain>
    </source>
</reference>
<dbReference type="AlphaFoldDB" id="A0A3M0A7F5"/>
<sequence length="110" mass="13121">MIDQGQLFHIPNPCRNICEVNSKGFCKGCYRSRQERFHWNDFSDFQKHLVVQQCGLRERRLQAALRLKREQEALDLQRQKTQFDLFGEPIIFEDPEVIEVEEFSPQLPLL</sequence>
<evidence type="ECO:0000313" key="2">
    <source>
        <dbReference type="Proteomes" id="UP000267187"/>
    </source>
</evidence>
<organism evidence="1 2">
    <name type="scientific">Umboniibacter marinipuniceus</name>
    <dbReference type="NCBI Taxonomy" id="569599"/>
    <lineage>
        <taxon>Bacteria</taxon>
        <taxon>Pseudomonadati</taxon>
        <taxon>Pseudomonadota</taxon>
        <taxon>Gammaproteobacteria</taxon>
        <taxon>Cellvibrionales</taxon>
        <taxon>Cellvibrionaceae</taxon>
        <taxon>Umboniibacter</taxon>
    </lineage>
</organism>
<proteinExistence type="predicted"/>
<dbReference type="Proteomes" id="UP000267187">
    <property type="component" value="Unassembled WGS sequence"/>
</dbReference>
<evidence type="ECO:0000313" key="1">
    <source>
        <dbReference type="EMBL" id="RMA78738.1"/>
    </source>
</evidence>
<dbReference type="PANTHER" id="PTHR35175:SF1">
    <property type="entry name" value="OXIDOREDUCTASE"/>
    <property type="match status" value="1"/>
</dbReference>
<accession>A0A3M0A7F5</accession>
<keyword evidence="2" id="KW-1185">Reference proteome</keyword>
<comment type="caution">
    <text evidence="1">The sequence shown here is derived from an EMBL/GenBank/DDBJ whole genome shotgun (WGS) entry which is preliminary data.</text>
</comment>
<evidence type="ECO:0008006" key="3">
    <source>
        <dbReference type="Google" id="ProtNLM"/>
    </source>
</evidence>
<dbReference type="Pfam" id="PF06945">
    <property type="entry name" value="DUF1289"/>
    <property type="match status" value="1"/>
</dbReference>
<dbReference type="RefSeq" id="WP_211327621.1">
    <property type="nucleotide sequence ID" value="NZ_REFJ01000005.1"/>
</dbReference>
<protein>
    <recommendedName>
        <fullName evidence="3">Fe-S protein YdhL (DUF1289 family)</fullName>
    </recommendedName>
</protein>